<dbReference type="Proteomes" id="UP001193920">
    <property type="component" value="Unassembled WGS sequence"/>
</dbReference>
<reference evidence="1" key="1">
    <citation type="submission" date="2020-09" db="EMBL/GenBank/DDBJ databases">
        <authorList>
            <person name="Palma L."/>
            <person name="Caballero P."/>
            <person name="Berry C."/>
            <person name="Del Valle E."/>
        </authorList>
    </citation>
    <scope>NUCLEOTIDE SEQUENCE</scope>
    <source>
        <strain evidence="1">M</strain>
    </source>
</reference>
<gene>
    <name evidence="1" type="ORF">ID854_01260</name>
</gene>
<dbReference type="PROSITE" id="PS51257">
    <property type="entry name" value="PROKAR_LIPOPROTEIN"/>
    <property type="match status" value="1"/>
</dbReference>
<protein>
    <submittedName>
        <fullName evidence="1">Uncharacterized protein</fullName>
    </submittedName>
</protein>
<dbReference type="AlphaFoldDB" id="A0AAW3YN87"/>
<name>A0AAW3YN87_9GAMM</name>
<sequence length="74" mass="7882">MKNFIQPVNLIALSAKSDSRGFATPMYPTLVGCFCQCVCYRLFNGGSAGEALASPVGTPVLQTLLESPPITTMR</sequence>
<accession>A0AAW3YN87</accession>
<proteinExistence type="predicted"/>
<comment type="caution">
    <text evidence="1">The sequence shown here is derived from an EMBL/GenBank/DDBJ whole genome shotgun (WGS) entry which is preliminary data.</text>
</comment>
<reference evidence="1" key="2">
    <citation type="journal article" date="2024" name="Toxins">
        <title>Genome Sequence Analysis of Native Xenorhabdus Strains Isolated from Entomopathogenic Nematodes in Argentina.</title>
        <authorList>
            <person name="Palma L."/>
            <person name="Frizzo L."/>
            <person name="Kaiser S."/>
            <person name="Berry C."/>
            <person name="Caballero P."/>
            <person name="Bode H.B."/>
            <person name="Del Valle E.E."/>
        </authorList>
    </citation>
    <scope>NUCLEOTIDE SEQUENCE</scope>
    <source>
        <strain evidence="1">M</strain>
    </source>
</reference>
<evidence type="ECO:0000313" key="1">
    <source>
        <dbReference type="EMBL" id="MBD2799121.1"/>
    </source>
</evidence>
<dbReference type="RefSeq" id="WP_323868243.1">
    <property type="nucleotide sequence ID" value="NZ_JACXBF010000044.1"/>
</dbReference>
<dbReference type="EMBL" id="JACXBF010000044">
    <property type="protein sequence ID" value="MBD2799121.1"/>
    <property type="molecule type" value="Genomic_DNA"/>
</dbReference>
<organism evidence="1">
    <name type="scientific">Xenorhabdus szentirmaii</name>
    <dbReference type="NCBI Taxonomy" id="290112"/>
    <lineage>
        <taxon>Bacteria</taxon>
        <taxon>Pseudomonadati</taxon>
        <taxon>Pseudomonadota</taxon>
        <taxon>Gammaproteobacteria</taxon>
        <taxon>Enterobacterales</taxon>
        <taxon>Morganellaceae</taxon>
        <taxon>Xenorhabdus</taxon>
    </lineage>
</organism>